<dbReference type="SMART" id="SM01216">
    <property type="entry name" value="Fmp27_WPPW"/>
    <property type="match status" value="1"/>
</dbReference>
<organism evidence="6 7">
    <name type="scientific">Lachancea fermentati</name>
    <name type="common">Zygosaccharomyces fermentati</name>
    <dbReference type="NCBI Taxonomy" id="4955"/>
    <lineage>
        <taxon>Eukaryota</taxon>
        <taxon>Fungi</taxon>
        <taxon>Dikarya</taxon>
        <taxon>Ascomycota</taxon>
        <taxon>Saccharomycotina</taxon>
        <taxon>Saccharomycetes</taxon>
        <taxon>Saccharomycetales</taxon>
        <taxon>Saccharomycetaceae</taxon>
        <taxon>Lachancea</taxon>
    </lineage>
</organism>
<dbReference type="InterPro" id="IPR019415">
    <property type="entry name" value="FMP27_SW_RBG"/>
</dbReference>
<dbReference type="SMART" id="SM01215">
    <property type="entry name" value="Fmp27_SW"/>
    <property type="match status" value="1"/>
</dbReference>
<keyword evidence="2" id="KW-1133">Transmembrane helix</keyword>
<feature type="region of interest" description="Disordered" evidence="1">
    <location>
        <begin position="2232"/>
        <end position="2253"/>
    </location>
</feature>
<evidence type="ECO:0000313" key="6">
    <source>
        <dbReference type="EMBL" id="SCW01125.1"/>
    </source>
</evidence>
<protein>
    <submittedName>
        <fullName evidence="6">LAFE_0D05622g1_1</fullName>
    </submittedName>
</protein>
<dbReference type="InterPro" id="IPR019441">
    <property type="entry name" value="FMP27/BLTP2/Hobbit_GFWDK_RBG"/>
</dbReference>
<dbReference type="Proteomes" id="UP000190831">
    <property type="component" value="Chromosome D"/>
</dbReference>
<dbReference type="OrthoDB" id="1562405at2759"/>
<dbReference type="PANTHER" id="PTHR15678:SF6">
    <property type="entry name" value="BRIDGE-LIKE LIPID TRANSFER PROTEIN FAMILY MEMBER 2"/>
    <property type="match status" value="1"/>
</dbReference>
<proteinExistence type="predicted"/>
<reference evidence="6 7" key="1">
    <citation type="submission" date="2016-03" db="EMBL/GenBank/DDBJ databases">
        <authorList>
            <person name="Devillers H."/>
        </authorList>
    </citation>
    <scope>NUCLEOTIDE SEQUENCE [LARGE SCALE GENOMIC DNA]</scope>
    <source>
        <strain evidence="6">CBS 6772</strain>
    </source>
</reference>
<evidence type="ECO:0000256" key="2">
    <source>
        <dbReference type="SAM" id="Phobius"/>
    </source>
</evidence>
<evidence type="ECO:0000259" key="4">
    <source>
        <dbReference type="SMART" id="SM01215"/>
    </source>
</evidence>
<feature type="region of interest" description="Disordered" evidence="1">
    <location>
        <begin position="2418"/>
        <end position="2454"/>
    </location>
</feature>
<dbReference type="Pfam" id="PF10344">
    <property type="entry name" value="Hobbit"/>
    <property type="match status" value="1"/>
</dbReference>
<feature type="domain" description="FMP27/BLTP2/Hobbit GFWDK motif-containing RBG unit" evidence="3">
    <location>
        <begin position="1036"/>
        <end position="1185"/>
    </location>
</feature>
<gene>
    <name evidence="6" type="ORF">LAFE_0D05622G</name>
</gene>
<evidence type="ECO:0000256" key="1">
    <source>
        <dbReference type="SAM" id="MobiDB-lite"/>
    </source>
</evidence>
<feature type="transmembrane region" description="Helical" evidence="2">
    <location>
        <begin position="12"/>
        <end position="30"/>
    </location>
</feature>
<evidence type="ECO:0000259" key="5">
    <source>
        <dbReference type="SMART" id="SM01216"/>
    </source>
</evidence>
<accession>A0A1G4MBC9</accession>
<feature type="compositionally biased region" description="Low complexity" evidence="1">
    <location>
        <begin position="2237"/>
        <end position="2248"/>
    </location>
</feature>
<evidence type="ECO:0000313" key="7">
    <source>
        <dbReference type="Proteomes" id="UP000190831"/>
    </source>
</evidence>
<dbReference type="InterPro" id="IPR045167">
    <property type="entry name" value="Hobbit"/>
</dbReference>
<dbReference type="STRING" id="4955.A0A1G4MBC9"/>
<feature type="domain" description="FMP27 WPPW motif-containing RBG unit" evidence="5">
    <location>
        <begin position="1401"/>
        <end position="1902"/>
    </location>
</feature>
<feature type="domain" description="FMP27 SW motif-containing RBG unit" evidence="4">
    <location>
        <begin position="924"/>
        <end position="1018"/>
    </location>
</feature>
<keyword evidence="2" id="KW-0812">Transmembrane</keyword>
<dbReference type="SMART" id="SM01214">
    <property type="entry name" value="Fmp27_GFWDK"/>
    <property type="match status" value="1"/>
</dbReference>
<keyword evidence="2" id="KW-0472">Membrane</keyword>
<evidence type="ECO:0000259" key="3">
    <source>
        <dbReference type="SMART" id="SM01214"/>
    </source>
</evidence>
<dbReference type="OMA" id="EYHFRFY"/>
<dbReference type="EMBL" id="LT598492">
    <property type="protein sequence ID" value="SCW01125.1"/>
    <property type="molecule type" value="Genomic_DNA"/>
</dbReference>
<dbReference type="PANTHER" id="PTHR15678">
    <property type="entry name" value="ANTIGEN MLAA-22-RELATED"/>
    <property type="match status" value="1"/>
</dbReference>
<sequence length="2454" mass="280583">MFAYLLTLTKSLRIVSVGILIIALIQTLALNLITHFSIQFKVIQHLSVGFFFWNSLYFVRLKFSNATLNLRKVKFGIRRNITIEIEGIHLRIQSNSTRKDNGAQKSIDEIILQLLMENSIFVCVKRFLPRKIEFRNVIIYFEDTEKTIQVETIILNTNLYYKGPNFAIKLLALETLDVSTKNSLHRLEYSLKFTITEKYENSKIRLSAKNCRAALKVGSLQLKLLREHGLFARKTSPQASTREILNDFAQIYRNVLLNLKVLDIKLESLHITLNNELHIFISTLIFSAKSILTSQHGMLELLGSDRKSPINNEIALAVNSVECHFNKKELLRVPVMNFTLNTDVLSYLFDSNCTELKVGCTITLVDPSIVFQLYQLPKLIAFFNSLFVFSQETTMGNFQKQAPPLTFFPHFIFKAIVSNFSCTLELSDLKHFVVRTSNVHAFIQNRMKRDYAIFTDRLKIEGLKRSMDHMDNFLKVDRFTFSYIKFDESAPLRLDDSPIVAFSKWEFFNKDIVNDTRTITSTLRELRVSLEYADALKDIGTLLQRWRVYNAESKCNDDHAGRTALQGSYNLKLRLKDASVSLLISGHLDTALDVVEVNGINLTSYTRGMSANLKEAYLHLDPLEKKFDIVSGSICRVMGHATKVGQLDRLATIANMALSICETKVTWTIPQLKMKFDVNVIWLFYYLRSIALTYIEGRSKGKESKRSNALLENLEVVAGSLVFDMELPHQTKLLLSFDGLDFTGKKSQLHIGKFDTFIRSVYAVEDLVFVPLLTIKNVLINVRSVFHDEKVPITVSSISLKTEYHLRFYKIVDNLITMVKAMKQIKLAYKDLSKFQRLEPSPEQPKKVPRINIKAQKLRINVEEDPFEQELGLIFKVGVLEQRERLEKLSLFEKHIDGRPPMTLNNLFAEAPASWKRDDNEIGSKRSKLYENFSTSWINRYRKAKLKFHGKPSSILERTKIGTDFYLVLDEVNSTVLKVKVNNLDMLVGPPSFPLENYTQFMFEYGKRIPADTLYTTLIPMGIDIKTDRWDFILRDYPLALLSFPDTHVTGDIVFAEKMPSGKSKRTVYVPFVPMATSKDYFNTNSIYGARITRTLNPVKTYMNLKCSIQSPSPTTITWGKSLQPGYQSVMLWFDYLTKPPLDPSEKLGFWDKFRLLIHGRLSFEWSEGSDVHLNIKGSHDPYMITDDGAGLSFCWSEGTKLAIHGSDDPTEFLKITSKSFLLAIRDFTDTQKFDKILMRLTGNVIWKLGLLFESGSLKSAGEEERSCYFVPHYKIELVNPKFIPKNTFHDSYKGFRSDFIHMSFGVFSDDKSSCSNRVHLAPHCMAHFLSWWSLFSTYTSGPIRQGPLFPDLVQNPKKFSRALFTVKYQLSLAPLTISHAYRHADSQLDLRGNNNIAFTGLKGNFGFLKIDLHQKRVKMIHTDDKLNISRTIWKFKMNAAEIDCVDADIRTIFTIFDQEAIEELLAKNLGIVNDSDCEHDVNSPSPARMDLAHDSNWYDFEDYTDLDQISLDSTTPLKFKAIPLLYSPRISYLRNLNDESLDVSYPFGDEEAHNCFLGHNHPERTQESLARKRAQEIEQQIRLISTSIESLNAITGGGKATSESNERLMKLDRQMHDFKHRLHIIHKVLEELEISKIPTINFTSDDVESAPSSLNMESGEHHLHLTNTSLVRTSTIESFRSMREVSSAFVKSSFNNRFIIHNILLKINKNTRDHLMSYALNMFNRKKTKFFRAYKAVALLDELLKSKFDKPGGLSESSTDFFTVEDLVSNSELMERFDDIIREVPGEDFEAFDNYQVKLVSPQIQITSETESEKAILVTARDIEISIIDINQVASSKGKSIPLDFNTLVETRYCTKLNEAHFFIFGKEEISRDNALGFCLNGYGMEDGSSYWPPWMPMEMCYNCEPLESFVFLKRNEMILTFTRPNSLFFNGKSHLPESNEARLRVGFPQVVLMSDSEQYSAIYAIVADLLSFASSFDKKVDKLSKVLLADEVKNNLDKLDASIVINLQNKIRELYRTRGYLKLHDPRNYLLAAQDIAVEIQVTIMELDLLMTAIKRNYDSMKTTSKKAVRQSKLNWQVGADELTWRLFDENKKPFIVFELGPSTFIRSQGSEGANSNKISISTLRCFNLQQNPVYSELLSPLKEDSKYDELKPLIEILWIMGVPVGGISDIEDLIVLLQPLKFKMDHKTSGRLLRYLFPGVPTTSVSTDEILKESDTSSVSVFSLQQLARRDTSMSRSPSEGSTSSGQHNEYEMHAVVNPRHSGFKNGFKPSNTVFKSADQDMNEMVERSSTFFNVRSVTIGKVTMSVSYKGSRSLITNVDNLTVKVPTIKYTNKLWSRNEFIATLKKDIVKVVLQHMGNIIGNKFIPHKKESKYDAFRQFAPFVRTDTFRSKVMPSINEESKTLSQVSKTVSQISNASSLSKLRGSNRPSIESDSPDTEDNDVKGFFPASS</sequence>
<name>A0A1G4MBC9_LACFM</name>
<dbReference type="InterPro" id="IPR019449">
    <property type="entry name" value="FMP27_WPPW_RBG"/>
</dbReference>
<keyword evidence="7" id="KW-1185">Reference proteome</keyword>